<evidence type="ECO:0000313" key="1">
    <source>
        <dbReference type="EMBL" id="AWB65474.1"/>
    </source>
</evidence>
<dbReference type="EMBL" id="CP026604">
    <property type="protein sequence ID" value="AWB65474.1"/>
    <property type="molecule type" value="Genomic_DNA"/>
</dbReference>
<reference evidence="1 2" key="1">
    <citation type="submission" date="2018-01" db="EMBL/GenBank/DDBJ databases">
        <title>Genome sequence of a Cantenovulum-like bacteria.</title>
        <authorList>
            <person name="Tan W.R."/>
            <person name="Lau N.-S."/>
            <person name="Go F."/>
            <person name="Amirul A.-A.A."/>
        </authorList>
    </citation>
    <scope>NUCLEOTIDE SEQUENCE [LARGE SCALE GENOMIC DNA]</scope>
    <source>
        <strain evidence="1 2">CCB-QB4</strain>
    </source>
</reference>
<dbReference type="AlphaFoldDB" id="A0A2S0VMM8"/>
<evidence type="ECO:0000313" key="2">
    <source>
        <dbReference type="Proteomes" id="UP000244441"/>
    </source>
</evidence>
<protein>
    <submittedName>
        <fullName evidence="1">Uncharacterized protein</fullName>
    </submittedName>
</protein>
<proteinExistence type="predicted"/>
<dbReference type="Proteomes" id="UP000244441">
    <property type="component" value="Chromosome"/>
</dbReference>
<dbReference type="KEGG" id="cate:C2869_03050"/>
<name>A0A2S0VMM8_9ALTE</name>
<keyword evidence="2" id="KW-1185">Reference proteome</keyword>
<gene>
    <name evidence="1" type="ORF">C2869_03050</name>
</gene>
<accession>A0A2S0VMM8</accession>
<organism evidence="1 2">
    <name type="scientific">Saccharobesus litoralis</name>
    <dbReference type="NCBI Taxonomy" id="2172099"/>
    <lineage>
        <taxon>Bacteria</taxon>
        <taxon>Pseudomonadati</taxon>
        <taxon>Pseudomonadota</taxon>
        <taxon>Gammaproteobacteria</taxon>
        <taxon>Alteromonadales</taxon>
        <taxon>Alteromonadaceae</taxon>
        <taxon>Saccharobesus</taxon>
    </lineage>
</organism>
<sequence>MLCLAPLKLPLLLKLGFWSLHLVINLAPATIDDKALTTLLQSVFALAFNKKRNQNAKLIPPITQIFVQTLLNI</sequence>